<keyword evidence="4" id="KW-1185">Reference proteome</keyword>
<feature type="transmembrane region" description="Helical" evidence="2">
    <location>
        <begin position="52"/>
        <end position="72"/>
    </location>
</feature>
<evidence type="ECO:0008006" key="5">
    <source>
        <dbReference type="Google" id="ProtNLM"/>
    </source>
</evidence>
<evidence type="ECO:0000256" key="1">
    <source>
        <dbReference type="SAM" id="MobiDB-lite"/>
    </source>
</evidence>
<dbReference type="EMBL" id="JACCFW010000001">
    <property type="protein sequence ID" value="NYJ75087.1"/>
    <property type="molecule type" value="Genomic_DNA"/>
</dbReference>
<gene>
    <name evidence="3" type="ORF">HNR15_002050</name>
</gene>
<name>A0A853DEI1_9MICO</name>
<keyword evidence="2" id="KW-0472">Membrane</keyword>
<sequence length="262" mass="27881">MSATPTPAKKSRFSRKKKNEASGATAVDGGEPGRIAQIKTLYTLASKQNPRIPLYLIGAFLLGFVVLLVIGIAIQHPIYLGILGVFLGVILAMLLFGRLAQKAAYGQLEGQPGATSAAMSGLRKGWYYEQEPVAADSGRARKMSEMQNAAMVFRAVGRAGVVLVGEGPRGGATKLLESERKRVSRVSGPEVPVHTMRVGEGDDAVAVSKLTATMTKLPKKLTDAEVQAVNKRLRALGGVKPPIPKGMDPRAARPDRKSARGR</sequence>
<feature type="compositionally biased region" description="Basic residues" evidence="1">
    <location>
        <begin position="9"/>
        <end position="18"/>
    </location>
</feature>
<feature type="transmembrane region" description="Helical" evidence="2">
    <location>
        <begin position="78"/>
        <end position="97"/>
    </location>
</feature>
<proteinExistence type="predicted"/>
<protein>
    <recommendedName>
        <fullName evidence="5">DUF4191 domain-containing protein</fullName>
    </recommendedName>
</protein>
<keyword evidence="2" id="KW-1133">Transmembrane helix</keyword>
<dbReference type="RefSeq" id="WP_179481471.1">
    <property type="nucleotide sequence ID" value="NZ_JACCFW010000001.1"/>
</dbReference>
<evidence type="ECO:0000313" key="4">
    <source>
        <dbReference type="Proteomes" id="UP000571817"/>
    </source>
</evidence>
<reference evidence="3 4" key="1">
    <citation type="submission" date="2020-07" db="EMBL/GenBank/DDBJ databases">
        <title>Sequencing the genomes of 1000 actinobacteria strains.</title>
        <authorList>
            <person name="Klenk H.-P."/>
        </authorList>
    </citation>
    <scope>NUCLEOTIDE SEQUENCE [LARGE SCALE GENOMIC DNA]</scope>
    <source>
        <strain evidence="3 4">DSM 29531</strain>
    </source>
</reference>
<dbReference type="InterPro" id="IPR025445">
    <property type="entry name" value="DUF4191"/>
</dbReference>
<dbReference type="Proteomes" id="UP000571817">
    <property type="component" value="Unassembled WGS sequence"/>
</dbReference>
<evidence type="ECO:0000313" key="3">
    <source>
        <dbReference type="EMBL" id="NYJ75087.1"/>
    </source>
</evidence>
<feature type="region of interest" description="Disordered" evidence="1">
    <location>
        <begin position="235"/>
        <end position="262"/>
    </location>
</feature>
<comment type="caution">
    <text evidence="3">The sequence shown here is derived from an EMBL/GenBank/DDBJ whole genome shotgun (WGS) entry which is preliminary data.</text>
</comment>
<evidence type="ECO:0000256" key="2">
    <source>
        <dbReference type="SAM" id="Phobius"/>
    </source>
</evidence>
<dbReference type="AlphaFoldDB" id="A0A853DEI1"/>
<dbReference type="Pfam" id="PF13829">
    <property type="entry name" value="DUF4191"/>
    <property type="match status" value="1"/>
</dbReference>
<accession>A0A853DEI1</accession>
<organism evidence="3 4">
    <name type="scientific">Allobranchiibius huperziae</name>
    <dbReference type="NCBI Taxonomy" id="1874116"/>
    <lineage>
        <taxon>Bacteria</taxon>
        <taxon>Bacillati</taxon>
        <taxon>Actinomycetota</taxon>
        <taxon>Actinomycetes</taxon>
        <taxon>Micrococcales</taxon>
        <taxon>Dermacoccaceae</taxon>
        <taxon>Allobranchiibius</taxon>
    </lineage>
</organism>
<keyword evidence="2" id="KW-0812">Transmembrane</keyword>
<feature type="compositionally biased region" description="Basic and acidic residues" evidence="1">
    <location>
        <begin position="247"/>
        <end position="262"/>
    </location>
</feature>
<feature type="region of interest" description="Disordered" evidence="1">
    <location>
        <begin position="1"/>
        <end position="28"/>
    </location>
</feature>